<evidence type="ECO:0000313" key="2">
    <source>
        <dbReference type="EMBL" id="EEH13690.1"/>
    </source>
</evidence>
<dbReference type="Gene3D" id="3.60.70.12">
    <property type="entry name" value="L-amino peptidase D-ALA esterase/amidase"/>
    <property type="match status" value="1"/>
</dbReference>
<dbReference type="GO" id="GO:0004177">
    <property type="term" value="F:aminopeptidase activity"/>
    <property type="evidence" value="ECO:0007669"/>
    <property type="project" value="TreeGrafter"/>
</dbReference>
<dbReference type="CDD" id="cd02252">
    <property type="entry name" value="nylC_like"/>
    <property type="match status" value="1"/>
</dbReference>
<dbReference type="AlphaFoldDB" id="C0G9S6"/>
<comment type="caution">
    <text evidence="2">The sequence shown here is derived from an EMBL/GenBank/DDBJ whole genome shotgun (WGS) entry which is preliminary data.</text>
</comment>
<organism evidence="2 3">
    <name type="scientific">Brucella ceti str. Cudo</name>
    <dbReference type="NCBI Taxonomy" id="595497"/>
    <lineage>
        <taxon>Bacteria</taxon>
        <taxon>Pseudomonadati</taxon>
        <taxon>Pseudomonadota</taxon>
        <taxon>Alphaproteobacteria</taxon>
        <taxon>Hyphomicrobiales</taxon>
        <taxon>Brucellaceae</taxon>
        <taxon>Brucella/Ochrobactrum group</taxon>
        <taxon>Brucella</taxon>
    </lineage>
</organism>
<accession>C0G9S6</accession>
<proteinExistence type="inferred from homology"/>
<dbReference type="Pfam" id="PF03576">
    <property type="entry name" value="Peptidase_S58"/>
    <property type="match status" value="1"/>
</dbReference>
<dbReference type="SUPFAM" id="SSF56266">
    <property type="entry name" value="DmpA/ArgJ-like"/>
    <property type="match status" value="1"/>
</dbReference>
<dbReference type="Proteomes" id="UP000003678">
    <property type="component" value="Unassembled WGS sequence"/>
</dbReference>
<dbReference type="EMBL" id="ACJD01000006">
    <property type="protein sequence ID" value="EEH13690.1"/>
    <property type="molecule type" value="Genomic_DNA"/>
</dbReference>
<dbReference type="PANTHER" id="PTHR36512:SF3">
    <property type="entry name" value="BLR5678 PROTEIN"/>
    <property type="match status" value="1"/>
</dbReference>
<reference evidence="2 3" key="1">
    <citation type="submission" date="2009-03" db="EMBL/GenBank/DDBJ databases">
        <authorList>
            <person name="Setubal J.C."/>
            <person name="Boyle S."/>
            <person name="Crasta O.R."/>
            <person name="Gillespie J.J."/>
            <person name="Kenyon R.W."/>
            <person name="Lu J."/>
            <person name="Mane S."/>
            <person name="Nagrani S."/>
            <person name="Shallom J.M."/>
            <person name="Shallom S."/>
            <person name="Shukla M."/>
            <person name="Snyder E.E."/>
            <person name="Sobral B.W."/>
            <person name="Wattam A.R."/>
            <person name="Will R."/>
            <person name="Williams K."/>
            <person name="Yoo H."/>
            <person name="Bruce D.H."/>
            <person name="Detter C."/>
            <person name="Munk C."/>
            <person name="Brettin T.S."/>
            <person name="Ficht T."/>
        </authorList>
    </citation>
    <scope>NUCLEOTIDE SEQUENCE [LARGE SCALE GENOMIC DNA]</scope>
    <source>
        <strain evidence="2 3">Cudo</strain>
    </source>
</reference>
<dbReference type="PANTHER" id="PTHR36512">
    <property type="entry name" value="D-AMINOPEPTIDASE"/>
    <property type="match status" value="1"/>
</dbReference>
<name>C0G9S6_9HYPH</name>
<sequence length="379" mass="38382">MSLIGGGSFMDRRTFAKSLAGLGAMPFAVNTASAGAAKEGKTMLELMGGSITDVPGIKLGHHTLTRRPTGCSVLLCEEGATAGVDVRGSAPGTRETDLLDPINFVQKVQAILLSGGSAYGLAAATGVMRYLEENNLGFEIGKGVVPIVPAAILMDLGVGDFSVRPDEEAGYLACKAATAAPSGEGNIGAGAGAGATVGKMFGMDYAMKGGLGTASYKVPGTEIVVGAIVAVNAVGDVRAPNSHRILAGARTEDGKGFRNTMAAIMQGHGVVKSGGANTTIGAIATNAPFGKAELKKIAGMAHDGFARTINPVHTMWDGDTIFALSTGKAKDGQADVTAIGAIAASVMADAVARAVVQAESLPHLNLPAHRDYMIAESTR</sequence>
<evidence type="ECO:0000313" key="3">
    <source>
        <dbReference type="Proteomes" id="UP000003678"/>
    </source>
</evidence>
<evidence type="ECO:0000256" key="1">
    <source>
        <dbReference type="ARBA" id="ARBA00007068"/>
    </source>
</evidence>
<protein>
    <recommendedName>
        <fullName evidence="4">Peptidase family T4</fullName>
    </recommendedName>
</protein>
<dbReference type="InterPro" id="IPR005321">
    <property type="entry name" value="Peptidase_S58_DmpA"/>
</dbReference>
<comment type="similarity">
    <text evidence="1">Belongs to the peptidase S58 family.</text>
</comment>
<evidence type="ECO:0008006" key="4">
    <source>
        <dbReference type="Google" id="ProtNLM"/>
    </source>
</evidence>
<gene>
    <name evidence="2" type="ORF">BCETI_6000660</name>
</gene>
<dbReference type="InterPro" id="IPR016117">
    <property type="entry name" value="ArgJ-like_dom_sf"/>
</dbReference>